<feature type="region of interest" description="Disordered" evidence="1">
    <location>
        <begin position="1"/>
        <end position="52"/>
    </location>
</feature>
<gene>
    <name evidence="2" type="ORF">R3P38DRAFT_3224400</name>
</gene>
<feature type="compositionally biased region" description="Low complexity" evidence="1">
    <location>
        <begin position="328"/>
        <end position="367"/>
    </location>
</feature>
<comment type="caution">
    <text evidence="2">The sequence shown here is derived from an EMBL/GenBank/DDBJ whole genome shotgun (WGS) entry which is preliminary data.</text>
</comment>
<dbReference type="AlphaFoldDB" id="A0AAV9ZVK1"/>
<evidence type="ECO:0008006" key="4">
    <source>
        <dbReference type="Google" id="ProtNLM"/>
    </source>
</evidence>
<dbReference type="Proteomes" id="UP001362999">
    <property type="component" value="Unassembled WGS sequence"/>
</dbReference>
<sequence>MSNSAPPANLSPLDDTPPAAAAQDSPPTAPAAAQQDSSPTPDDKSTPPFDPSTFVPRSYNALAYETLSTTSVFGLPAAQKRYLLRKHRERYHFRAHPDSRAARAATRLEREERDARIYMSYDVANSYFQDLYNTQVLFNERTAAGQEADDPRLVPAPVAAAAAAQAAAATGAPAAQAESGDATPVLRPILWLPHRASTLITGQHYANELIRELEADDQDNHDLGPAVGTDNVAPTSTATANGEDHGDSGHDSIHAASTTTTNDDDVGAAPTAGFTTEPVAFASGEPSSEDEMAAALNHVLRAWSQAGFTVLFPTASATDPEAEPERNGTAPAADASAADASAADASATGASATDAPAANAPAAPDPAADGPYHWVNVTSMFGDSRDVCRCEDGKHVELGHRESFAFEGFDTAVVIKSARTALMPLDD</sequence>
<protein>
    <recommendedName>
        <fullName evidence="4">J domain-containing protein</fullName>
    </recommendedName>
</protein>
<evidence type="ECO:0000313" key="3">
    <source>
        <dbReference type="Proteomes" id="UP001362999"/>
    </source>
</evidence>
<evidence type="ECO:0000256" key="1">
    <source>
        <dbReference type="SAM" id="MobiDB-lite"/>
    </source>
</evidence>
<dbReference type="EMBL" id="JAWWNJ010000105">
    <property type="protein sequence ID" value="KAK6992989.1"/>
    <property type="molecule type" value="Genomic_DNA"/>
</dbReference>
<organism evidence="2 3">
    <name type="scientific">Favolaschia claudopus</name>
    <dbReference type="NCBI Taxonomy" id="2862362"/>
    <lineage>
        <taxon>Eukaryota</taxon>
        <taxon>Fungi</taxon>
        <taxon>Dikarya</taxon>
        <taxon>Basidiomycota</taxon>
        <taxon>Agaricomycotina</taxon>
        <taxon>Agaricomycetes</taxon>
        <taxon>Agaricomycetidae</taxon>
        <taxon>Agaricales</taxon>
        <taxon>Marasmiineae</taxon>
        <taxon>Mycenaceae</taxon>
        <taxon>Favolaschia</taxon>
    </lineage>
</organism>
<accession>A0AAV9ZVK1</accession>
<reference evidence="2 3" key="1">
    <citation type="journal article" date="2024" name="J Genomics">
        <title>Draft genome sequencing and assembly of Favolaschia claudopus CIRM-BRFM 2984 isolated from oak limbs.</title>
        <authorList>
            <person name="Navarro D."/>
            <person name="Drula E."/>
            <person name="Chaduli D."/>
            <person name="Cazenave R."/>
            <person name="Ahrendt S."/>
            <person name="Wang J."/>
            <person name="Lipzen A."/>
            <person name="Daum C."/>
            <person name="Barry K."/>
            <person name="Grigoriev I.V."/>
            <person name="Favel A."/>
            <person name="Rosso M.N."/>
            <person name="Martin F."/>
        </authorList>
    </citation>
    <scope>NUCLEOTIDE SEQUENCE [LARGE SCALE GENOMIC DNA]</scope>
    <source>
        <strain evidence="2 3">CIRM-BRFM 2984</strain>
    </source>
</reference>
<keyword evidence="3" id="KW-1185">Reference proteome</keyword>
<evidence type="ECO:0000313" key="2">
    <source>
        <dbReference type="EMBL" id="KAK6992989.1"/>
    </source>
</evidence>
<feature type="region of interest" description="Disordered" evidence="1">
    <location>
        <begin position="218"/>
        <end position="272"/>
    </location>
</feature>
<proteinExistence type="predicted"/>
<name>A0AAV9ZVK1_9AGAR</name>
<feature type="region of interest" description="Disordered" evidence="1">
    <location>
        <begin position="317"/>
        <end position="367"/>
    </location>
</feature>
<feature type="compositionally biased region" description="Basic and acidic residues" evidence="1">
    <location>
        <begin position="242"/>
        <end position="253"/>
    </location>
</feature>